<feature type="region of interest" description="Disordered" evidence="1">
    <location>
        <begin position="312"/>
        <end position="338"/>
    </location>
</feature>
<dbReference type="Proteomes" id="UP000027361">
    <property type="component" value="Unassembled WGS sequence"/>
</dbReference>
<reference evidence="2 3" key="1">
    <citation type="submission" date="2014-05" db="EMBL/GenBank/DDBJ databases">
        <title>Draft genome sequence of a rare smut relative, Tilletiaria anomala UBC 951.</title>
        <authorList>
            <consortium name="DOE Joint Genome Institute"/>
            <person name="Toome M."/>
            <person name="Kuo A."/>
            <person name="Henrissat B."/>
            <person name="Lipzen A."/>
            <person name="Tritt A."/>
            <person name="Yoshinaga Y."/>
            <person name="Zane M."/>
            <person name="Barry K."/>
            <person name="Grigoriev I.V."/>
            <person name="Spatafora J.W."/>
            <person name="Aimea M.C."/>
        </authorList>
    </citation>
    <scope>NUCLEOTIDE SEQUENCE [LARGE SCALE GENOMIC DNA]</scope>
    <source>
        <strain evidence="2 3">UBC 951</strain>
    </source>
</reference>
<dbReference type="InterPro" id="IPR021709">
    <property type="entry name" value="DUF3292"/>
</dbReference>
<feature type="compositionally biased region" description="Basic and acidic residues" evidence="1">
    <location>
        <begin position="19"/>
        <end position="34"/>
    </location>
</feature>
<feature type="compositionally biased region" description="Basic and acidic residues" evidence="1">
    <location>
        <begin position="1"/>
        <end position="11"/>
    </location>
</feature>
<dbReference type="AlphaFoldDB" id="A0A066VIN5"/>
<dbReference type="EMBL" id="JMSN01000094">
    <property type="protein sequence ID" value="KDN40173.1"/>
    <property type="molecule type" value="Genomic_DNA"/>
</dbReference>
<protein>
    <submittedName>
        <fullName evidence="2">Uncharacterized protein</fullName>
    </submittedName>
</protein>
<dbReference type="Pfam" id="PF11696">
    <property type="entry name" value="DUF3292"/>
    <property type="match status" value="1"/>
</dbReference>
<name>A0A066VIN5_TILAU</name>
<dbReference type="STRING" id="1037660.A0A066VIN5"/>
<dbReference type="PANTHER" id="PTHR38694:SF1">
    <property type="entry name" value="PEROXIN DOMAIN-CONTAINING PROTEIN"/>
    <property type="match status" value="1"/>
</dbReference>
<accession>A0A066VIN5</accession>
<sequence>MPRISRGRDEQPDNPASKPVEHLPETDNPPDHNETLSTIKKTAKDTHLSGSKYNNPAEASAAVTITAGGSAAVGGHDCAKAIAALRSAVPFDSGAPSFLEETCVQDLGWNYFEGAGARLIPVLHGMSDDELWLPILRPNNQTHHVSTLFPAVPLAIIDERIADARLPGVGQLSTDDSAIAAAGTTADGCTTSINHKNGENGNEVNEFNDMNQDEVDVEHFDGDISDDQEAKEGGEKLKPDALAPMPSLAEAVTECTELKAAAEVGKAGELDLTLLRIRELNRCLLPPRMGAATPSSFHEGAAMAVHPDVPEEHRDEIAPQQEQDAKTVSSQGGSGQPMNKKYAPFLGLRKDCVKIGVETFLGGKCVETSISPLPAKSRLVQDAITAKGRRIGDGPIGFHARHKNKRGLIFGKSKSLYSIKHMIEGSKDLQVTEEELLAKAKNGDGGDTVQQSTLISKAVENNAPIHEVDGLSWVSKLVIS</sequence>
<dbReference type="RefSeq" id="XP_013241310.1">
    <property type="nucleotide sequence ID" value="XM_013385856.1"/>
</dbReference>
<keyword evidence="3" id="KW-1185">Reference proteome</keyword>
<gene>
    <name evidence="2" type="ORF">K437DRAFT_295913</name>
</gene>
<dbReference type="GeneID" id="25267292"/>
<evidence type="ECO:0000313" key="3">
    <source>
        <dbReference type="Proteomes" id="UP000027361"/>
    </source>
</evidence>
<feature type="compositionally biased region" description="Polar residues" evidence="1">
    <location>
        <begin position="320"/>
        <end position="331"/>
    </location>
</feature>
<proteinExistence type="predicted"/>
<comment type="caution">
    <text evidence="2">The sequence shown here is derived from an EMBL/GenBank/DDBJ whole genome shotgun (WGS) entry which is preliminary data.</text>
</comment>
<dbReference type="HOGENOM" id="CLU_568812_0_0_1"/>
<organism evidence="2 3">
    <name type="scientific">Tilletiaria anomala (strain ATCC 24038 / CBS 436.72 / UBC 951)</name>
    <dbReference type="NCBI Taxonomy" id="1037660"/>
    <lineage>
        <taxon>Eukaryota</taxon>
        <taxon>Fungi</taxon>
        <taxon>Dikarya</taxon>
        <taxon>Basidiomycota</taxon>
        <taxon>Ustilaginomycotina</taxon>
        <taxon>Exobasidiomycetes</taxon>
        <taxon>Georgefischeriales</taxon>
        <taxon>Tilletiariaceae</taxon>
        <taxon>Tilletiaria</taxon>
    </lineage>
</organism>
<feature type="region of interest" description="Disordered" evidence="1">
    <location>
        <begin position="1"/>
        <end position="36"/>
    </location>
</feature>
<evidence type="ECO:0000256" key="1">
    <source>
        <dbReference type="SAM" id="MobiDB-lite"/>
    </source>
</evidence>
<dbReference type="InParanoid" id="A0A066VIN5"/>
<dbReference type="PANTHER" id="PTHR38694">
    <property type="entry name" value="CONSERVED EXPRESSED PROTEIN"/>
    <property type="match status" value="1"/>
</dbReference>
<evidence type="ECO:0000313" key="2">
    <source>
        <dbReference type="EMBL" id="KDN40173.1"/>
    </source>
</evidence>